<reference evidence="1 3" key="2">
    <citation type="journal article" date="2013" name="Nature">
        <title>Insights into bilaterian evolution from three spiralian genomes.</title>
        <authorList>
            <person name="Simakov O."/>
            <person name="Marletaz F."/>
            <person name="Cho S.J."/>
            <person name="Edsinger-Gonzales E."/>
            <person name="Havlak P."/>
            <person name="Hellsten U."/>
            <person name="Kuo D.H."/>
            <person name="Larsson T."/>
            <person name="Lv J."/>
            <person name="Arendt D."/>
            <person name="Savage R."/>
            <person name="Osoegawa K."/>
            <person name="de Jong P."/>
            <person name="Grimwood J."/>
            <person name="Chapman J.A."/>
            <person name="Shapiro H."/>
            <person name="Aerts A."/>
            <person name="Otillar R.P."/>
            <person name="Terry A.Y."/>
            <person name="Boore J.L."/>
            <person name="Grigoriev I.V."/>
            <person name="Lindberg D.R."/>
            <person name="Seaver E.C."/>
            <person name="Weisblat D.A."/>
            <person name="Putnam N.H."/>
            <person name="Rokhsar D.S."/>
        </authorList>
    </citation>
    <scope>NUCLEOTIDE SEQUENCE</scope>
    <source>
        <strain evidence="1 3">I ESC-2004</strain>
    </source>
</reference>
<evidence type="ECO:0000313" key="3">
    <source>
        <dbReference type="Proteomes" id="UP000014760"/>
    </source>
</evidence>
<reference evidence="3" key="1">
    <citation type="submission" date="2012-12" db="EMBL/GenBank/DDBJ databases">
        <authorList>
            <person name="Hellsten U."/>
            <person name="Grimwood J."/>
            <person name="Chapman J.A."/>
            <person name="Shapiro H."/>
            <person name="Aerts A."/>
            <person name="Otillar R.P."/>
            <person name="Terry A.Y."/>
            <person name="Boore J.L."/>
            <person name="Simakov O."/>
            <person name="Marletaz F."/>
            <person name="Cho S.-J."/>
            <person name="Edsinger-Gonzales E."/>
            <person name="Havlak P."/>
            <person name="Kuo D.-H."/>
            <person name="Larsson T."/>
            <person name="Lv J."/>
            <person name="Arendt D."/>
            <person name="Savage R."/>
            <person name="Osoegawa K."/>
            <person name="de Jong P."/>
            <person name="Lindberg D.R."/>
            <person name="Seaver E.C."/>
            <person name="Weisblat D.A."/>
            <person name="Putnam N.H."/>
            <person name="Grigoriev I.V."/>
            <person name="Rokhsar D.S."/>
        </authorList>
    </citation>
    <scope>NUCLEOTIDE SEQUENCE</scope>
    <source>
        <strain evidence="3">I ESC-2004</strain>
    </source>
</reference>
<sequence length="131" mass="14639">MARKRNLFAKAFVISLNLTALLTFTVALTTGGWITIQEPVQPEISPFYNEAAGTDYAPMLMYEEEISSELPTQCVTVSDAGLWSLCVRLVCTKNMTLSEGIEEPSSFFTERNLTSEMLNSTTNAIMIYMYI</sequence>
<gene>
    <name evidence="1" type="ORF">CAPTEDRAFT_214645</name>
</gene>
<keyword evidence="3" id="KW-1185">Reference proteome</keyword>
<name>R7UMJ4_CAPTE</name>
<evidence type="ECO:0000313" key="1">
    <source>
        <dbReference type="EMBL" id="ELU05142.1"/>
    </source>
</evidence>
<dbReference type="EMBL" id="AMQN01001348">
    <property type="status" value="NOT_ANNOTATED_CDS"/>
    <property type="molecule type" value="Genomic_DNA"/>
</dbReference>
<evidence type="ECO:0000313" key="2">
    <source>
        <dbReference type="EnsemblMetazoa" id="CapteP214645"/>
    </source>
</evidence>
<proteinExistence type="predicted"/>
<organism evidence="1">
    <name type="scientific">Capitella teleta</name>
    <name type="common">Polychaete worm</name>
    <dbReference type="NCBI Taxonomy" id="283909"/>
    <lineage>
        <taxon>Eukaryota</taxon>
        <taxon>Metazoa</taxon>
        <taxon>Spiralia</taxon>
        <taxon>Lophotrochozoa</taxon>
        <taxon>Annelida</taxon>
        <taxon>Polychaeta</taxon>
        <taxon>Sedentaria</taxon>
        <taxon>Scolecida</taxon>
        <taxon>Capitellidae</taxon>
        <taxon>Capitella</taxon>
    </lineage>
</organism>
<protein>
    <submittedName>
        <fullName evidence="1 2">Uncharacterized protein</fullName>
    </submittedName>
</protein>
<dbReference type="EnsemblMetazoa" id="CapteT214645">
    <property type="protein sequence ID" value="CapteP214645"/>
    <property type="gene ID" value="CapteG214645"/>
</dbReference>
<dbReference type="EMBL" id="KB301771">
    <property type="protein sequence ID" value="ELU05142.1"/>
    <property type="molecule type" value="Genomic_DNA"/>
</dbReference>
<dbReference type="AlphaFoldDB" id="R7UMJ4"/>
<dbReference type="Proteomes" id="UP000014760">
    <property type="component" value="Unassembled WGS sequence"/>
</dbReference>
<reference evidence="2" key="3">
    <citation type="submission" date="2015-06" db="UniProtKB">
        <authorList>
            <consortium name="EnsemblMetazoa"/>
        </authorList>
    </citation>
    <scope>IDENTIFICATION</scope>
</reference>
<dbReference type="HOGENOM" id="CLU_1929559_0_0_1"/>
<accession>R7UMJ4</accession>